<proteinExistence type="predicted"/>
<organism evidence="1">
    <name type="scientific">Leptolyngbya boryana CZ1</name>
    <dbReference type="NCBI Taxonomy" id="3060204"/>
    <lineage>
        <taxon>Bacteria</taxon>
        <taxon>Bacillati</taxon>
        <taxon>Cyanobacteriota</taxon>
        <taxon>Cyanophyceae</taxon>
        <taxon>Leptolyngbyales</taxon>
        <taxon>Leptolyngbyaceae</taxon>
        <taxon>Leptolyngbya group</taxon>
        <taxon>Leptolyngbya</taxon>
    </lineage>
</organism>
<protein>
    <submittedName>
        <fullName evidence="1">Uncharacterized protein</fullName>
    </submittedName>
</protein>
<dbReference type="RefSeq" id="WP_316428008.1">
    <property type="nucleotide sequence ID" value="NZ_CP130144.1"/>
</dbReference>
<dbReference type="EMBL" id="CP130144">
    <property type="protein sequence ID" value="WNZ47237.1"/>
    <property type="molecule type" value="Genomic_DNA"/>
</dbReference>
<sequence length="124" mass="13680">MSTNQLHPIQYSVHDWTVPGTPVWTDTQGFLCPELESPKPGETVIYVDYEKLPGDTLIQADVELAIDTMGYPAGSRWIGRNSLDVDNVVSYVATVPTDEVQTHLEKLQQIVPLKVLVCIDGATV</sequence>
<gene>
    <name evidence="1" type="ORF">Q2T42_05225</name>
</gene>
<evidence type="ECO:0000313" key="1">
    <source>
        <dbReference type="EMBL" id="WNZ47237.1"/>
    </source>
</evidence>
<reference evidence="1" key="1">
    <citation type="journal article" date="2023" name="Plants (Basel)">
        <title>Genomic Analysis of Leptolyngbya boryana CZ1 Reveals Efficient Carbon Fixation Modules.</title>
        <authorList>
            <person name="Bai X."/>
            <person name="Wang H."/>
            <person name="Cheng W."/>
            <person name="Wang J."/>
            <person name="Ma M."/>
            <person name="Hu H."/>
            <person name="Song Z."/>
            <person name="Ma H."/>
            <person name="Fan Y."/>
            <person name="Du C."/>
            <person name="Xu J."/>
        </authorList>
    </citation>
    <scope>NUCLEOTIDE SEQUENCE</scope>
    <source>
        <strain evidence="1">CZ1</strain>
    </source>
</reference>
<reference evidence="1" key="2">
    <citation type="submission" date="2023-07" db="EMBL/GenBank/DDBJ databases">
        <authorList>
            <person name="Bai X.-H."/>
            <person name="Wang H.-H."/>
            <person name="Wang J."/>
            <person name="Ma M.-Y."/>
            <person name="Hu H.-H."/>
            <person name="Song Z.-L."/>
            <person name="Ma H.-G."/>
            <person name="Fan Y."/>
            <person name="Du C.-Y."/>
            <person name="Xu J.-C."/>
        </authorList>
    </citation>
    <scope>NUCLEOTIDE SEQUENCE</scope>
    <source>
        <strain evidence="1">CZ1</strain>
    </source>
</reference>
<accession>A0AA96WXM6</accession>
<name>A0AA96WXM6_LEPBY</name>
<dbReference type="AlphaFoldDB" id="A0AA96WXM6"/>